<dbReference type="SUPFAM" id="SSF55681">
    <property type="entry name" value="Class II aaRS and biotin synthetases"/>
    <property type="match status" value="1"/>
</dbReference>
<dbReference type="SUPFAM" id="SSF50037">
    <property type="entry name" value="C-terminal domain of transcriptional repressors"/>
    <property type="match status" value="1"/>
</dbReference>
<dbReference type="PANTHER" id="PTHR12835:SF5">
    <property type="entry name" value="BIOTIN--PROTEIN LIGASE"/>
    <property type="match status" value="1"/>
</dbReference>
<evidence type="ECO:0000259" key="6">
    <source>
        <dbReference type="PROSITE" id="PS51733"/>
    </source>
</evidence>
<keyword evidence="4" id="KW-0092">Biotin</keyword>
<dbReference type="InterPro" id="IPR004143">
    <property type="entry name" value="BPL_LPL_catalytic"/>
</dbReference>
<dbReference type="InterPro" id="IPR008988">
    <property type="entry name" value="Transcriptional_repressor_C"/>
</dbReference>
<accession>A0A1G5E972</accession>
<keyword evidence="1 7" id="KW-0436">Ligase</keyword>
<dbReference type="Proteomes" id="UP000183047">
    <property type="component" value="Unassembled WGS sequence"/>
</dbReference>
<evidence type="ECO:0000256" key="2">
    <source>
        <dbReference type="ARBA" id="ARBA00022741"/>
    </source>
</evidence>
<dbReference type="RefSeq" id="WP_074462426.1">
    <property type="nucleotide sequence ID" value="NZ_FMUR01000010.1"/>
</dbReference>
<evidence type="ECO:0000313" key="7">
    <source>
        <dbReference type="EMBL" id="SCY23058.1"/>
    </source>
</evidence>
<dbReference type="PROSITE" id="PS51733">
    <property type="entry name" value="BPL_LPL_CATALYTIC"/>
    <property type="match status" value="1"/>
</dbReference>
<dbReference type="GO" id="GO:0005737">
    <property type="term" value="C:cytoplasm"/>
    <property type="evidence" value="ECO:0007669"/>
    <property type="project" value="TreeGrafter"/>
</dbReference>
<dbReference type="InterPro" id="IPR004408">
    <property type="entry name" value="Biotin_CoA_COase_ligase"/>
</dbReference>
<protein>
    <recommendedName>
        <fullName evidence="5">biotin--[biotin carboxyl-carrier protein] ligase</fullName>
        <ecNumber evidence="5">6.3.4.15</ecNumber>
    </recommendedName>
</protein>
<dbReference type="OrthoDB" id="9807064at2"/>
<dbReference type="EC" id="6.3.4.15" evidence="5"/>
<dbReference type="Gene3D" id="2.30.30.100">
    <property type="match status" value="1"/>
</dbReference>
<keyword evidence="3" id="KW-0067">ATP-binding</keyword>
<dbReference type="Pfam" id="PF02237">
    <property type="entry name" value="BPL_C"/>
    <property type="match status" value="1"/>
</dbReference>
<reference evidence="8" key="1">
    <citation type="submission" date="2016-10" db="EMBL/GenBank/DDBJ databases">
        <authorList>
            <person name="Varghese N."/>
            <person name="Submissions S."/>
        </authorList>
    </citation>
    <scope>NUCLEOTIDE SEQUENCE [LARGE SCALE GENOMIC DNA]</scope>
    <source>
        <strain evidence="8">XBD2006</strain>
    </source>
</reference>
<name>A0A1G5E972_9FIRM</name>
<dbReference type="GO" id="GO:0005524">
    <property type="term" value="F:ATP binding"/>
    <property type="evidence" value="ECO:0007669"/>
    <property type="project" value="UniProtKB-KW"/>
</dbReference>
<dbReference type="GO" id="GO:0004077">
    <property type="term" value="F:biotin--[biotin carboxyl-carrier protein] ligase activity"/>
    <property type="evidence" value="ECO:0007669"/>
    <property type="project" value="UniProtKB-EC"/>
</dbReference>
<organism evidence="7 8">
    <name type="scientific">Butyrivibrio hungatei</name>
    <dbReference type="NCBI Taxonomy" id="185008"/>
    <lineage>
        <taxon>Bacteria</taxon>
        <taxon>Bacillati</taxon>
        <taxon>Bacillota</taxon>
        <taxon>Clostridia</taxon>
        <taxon>Lachnospirales</taxon>
        <taxon>Lachnospiraceae</taxon>
        <taxon>Butyrivibrio</taxon>
    </lineage>
</organism>
<evidence type="ECO:0000256" key="5">
    <source>
        <dbReference type="ARBA" id="ARBA00024227"/>
    </source>
</evidence>
<dbReference type="GO" id="GO:0016740">
    <property type="term" value="F:transferase activity"/>
    <property type="evidence" value="ECO:0007669"/>
    <property type="project" value="UniProtKB-ARBA"/>
</dbReference>
<dbReference type="AlphaFoldDB" id="A0A1G5E972"/>
<gene>
    <name evidence="7" type="ORF">SAMN02910451_01841</name>
</gene>
<keyword evidence="2" id="KW-0547">Nucleotide-binding</keyword>
<keyword evidence="8" id="KW-1185">Reference proteome</keyword>
<evidence type="ECO:0000256" key="4">
    <source>
        <dbReference type="ARBA" id="ARBA00023267"/>
    </source>
</evidence>
<dbReference type="InterPro" id="IPR045864">
    <property type="entry name" value="aa-tRNA-synth_II/BPL/LPL"/>
</dbReference>
<evidence type="ECO:0000256" key="1">
    <source>
        <dbReference type="ARBA" id="ARBA00022598"/>
    </source>
</evidence>
<proteinExistence type="predicted"/>
<dbReference type="CDD" id="cd16442">
    <property type="entry name" value="BPL"/>
    <property type="match status" value="1"/>
</dbReference>
<dbReference type="Pfam" id="PF03099">
    <property type="entry name" value="BPL_LplA_LipB"/>
    <property type="match status" value="1"/>
</dbReference>
<dbReference type="InterPro" id="IPR003142">
    <property type="entry name" value="BPL_C"/>
</dbReference>
<dbReference type="GO" id="GO:0009249">
    <property type="term" value="P:protein lipoylation"/>
    <property type="evidence" value="ECO:0007669"/>
    <property type="project" value="UniProtKB-ARBA"/>
</dbReference>
<feature type="domain" description="BPL/LPL catalytic" evidence="6">
    <location>
        <begin position="19"/>
        <end position="201"/>
    </location>
</feature>
<dbReference type="EMBL" id="FMUR01000010">
    <property type="protein sequence ID" value="SCY23058.1"/>
    <property type="molecule type" value="Genomic_DNA"/>
</dbReference>
<dbReference type="NCBIfam" id="TIGR00121">
    <property type="entry name" value="birA_ligase"/>
    <property type="match status" value="1"/>
</dbReference>
<evidence type="ECO:0000313" key="8">
    <source>
        <dbReference type="Proteomes" id="UP000183047"/>
    </source>
</evidence>
<evidence type="ECO:0000256" key="3">
    <source>
        <dbReference type="ARBA" id="ARBA00022840"/>
    </source>
</evidence>
<dbReference type="PANTHER" id="PTHR12835">
    <property type="entry name" value="BIOTIN PROTEIN LIGASE"/>
    <property type="match status" value="1"/>
</dbReference>
<dbReference type="Gene3D" id="3.30.930.10">
    <property type="entry name" value="Bira Bifunctional Protein, Domain 2"/>
    <property type="match status" value="1"/>
</dbReference>
<sequence length="272" mass="29644">MLNAENIRGQLGTKWAARNLIFKEVTESTNDDAKVLGEEGAPHGTLVVADVQTSGRGSRGRSWETPGGSNIAMSLLIRPTATPDKVSVLTLIMGLSIAQGVEDLFAMNEDIADFPQIKWPNDVVIAGKKICGILTELHMNNDNTINNVVIGVGINANMTSFPEEIEKIAGSIYTQTGFKVDRASVVAACMKRFEENYEKYERTYDLSLLKEEYEERLINRDRTVKILDPAGEYEAVALGIGNDGALKVRVSDGSIVDINAGEVSVRGLYGYV</sequence>